<dbReference type="EMBL" id="VIKR01000001">
    <property type="protein sequence ID" value="TQV77254.1"/>
    <property type="molecule type" value="Genomic_DNA"/>
</dbReference>
<organism evidence="2 3">
    <name type="scientific">Aliikangiella marina</name>
    <dbReference type="NCBI Taxonomy" id="1712262"/>
    <lineage>
        <taxon>Bacteria</taxon>
        <taxon>Pseudomonadati</taxon>
        <taxon>Pseudomonadota</taxon>
        <taxon>Gammaproteobacteria</taxon>
        <taxon>Oceanospirillales</taxon>
        <taxon>Pleioneaceae</taxon>
        <taxon>Aliikangiella</taxon>
    </lineage>
</organism>
<keyword evidence="3" id="KW-1185">Reference proteome</keyword>
<feature type="domain" description="Peptidase M15A C-terminal" evidence="1">
    <location>
        <begin position="20"/>
        <end position="126"/>
    </location>
</feature>
<dbReference type="InterPro" id="IPR013230">
    <property type="entry name" value="Peptidase_M15A_C"/>
</dbReference>
<comment type="caution">
    <text evidence="2">The sequence shown here is derived from an EMBL/GenBank/DDBJ whole genome shotgun (WGS) entry which is preliminary data.</text>
</comment>
<dbReference type="Pfam" id="PF08291">
    <property type="entry name" value="Peptidase_M15_3"/>
    <property type="match status" value="1"/>
</dbReference>
<proteinExistence type="predicted"/>
<sequence>MVLAKFKGRILMQLSEKLSPHFTLRELIRSDTAARKGIDNSPPPELVPKLKRLCVEVLEPIRTHYNVPFSPNSGYRSKALNDAIGGSARSQHCLAEAVDIEVIGISNYELANWIRRNLAFDQLILECYQPGDPASGWVHVSIKDNDQAYRGKVLTYSDKKYHDGLIA</sequence>
<protein>
    <submittedName>
        <fullName evidence="2">Peptidase M15A</fullName>
    </submittedName>
</protein>
<evidence type="ECO:0000313" key="3">
    <source>
        <dbReference type="Proteomes" id="UP000317839"/>
    </source>
</evidence>
<dbReference type="OrthoDB" id="7171572at2"/>
<dbReference type="Proteomes" id="UP000317839">
    <property type="component" value="Unassembled WGS sequence"/>
</dbReference>
<dbReference type="AlphaFoldDB" id="A0A545TJ36"/>
<dbReference type="InterPro" id="IPR009045">
    <property type="entry name" value="Zn_M74/Hedgehog-like"/>
</dbReference>
<accession>A0A545TJ36</accession>
<name>A0A545TJ36_9GAMM</name>
<reference evidence="2 3" key="1">
    <citation type="submission" date="2019-06" db="EMBL/GenBank/DDBJ databases">
        <title>Draft genome of Aliikangiella marina GYP-15.</title>
        <authorList>
            <person name="Wang G."/>
        </authorList>
    </citation>
    <scope>NUCLEOTIDE SEQUENCE [LARGE SCALE GENOMIC DNA]</scope>
    <source>
        <strain evidence="2 3">GYP-15</strain>
    </source>
</reference>
<dbReference type="SUPFAM" id="SSF55166">
    <property type="entry name" value="Hedgehog/DD-peptidase"/>
    <property type="match status" value="1"/>
</dbReference>
<dbReference type="Gene3D" id="3.30.1380.10">
    <property type="match status" value="1"/>
</dbReference>
<evidence type="ECO:0000313" key="2">
    <source>
        <dbReference type="EMBL" id="TQV77254.1"/>
    </source>
</evidence>
<gene>
    <name evidence="2" type="ORF">FLL45_04720</name>
</gene>
<evidence type="ECO:0000259" key="1">
    <source>
        <dbReference type="Pfam" id="PF08291"/>
    </source>
</evidence>